<organism evidence="2 3">
    <name type="scientific">Puccinia striiformis</name>
    <dbReference type="NCBI Taxonomy" id="27350"/>
    <lineage>
        <taxon>Eukaryota</taxon>
        <taxon>Fungi</taxon>
        <taxon>Dikarya</taxon>
        <taxon>Basidiomycota</taxon>
        <taxon>Pucciniomycotina</taxon>
        <taxon>Pucciniomycetes</taxon>
        <taxon>Pucciniales</taxon>
        <taxon>Pucciniaceae</taxon>
        <taxon>Puccinia</taxon>
    </lineage>
</organism>
<feature type="compositionally biased region" description="Polar residues" evidence="1">
    <location>
        <begin position="144"/>
        <end position="153"/>
    </location>
</feature>
<feature type="compositionally biased region" description="Basic and acidic residues" evidence="1">
    <location>
        <begin position="121"/>
        <end position="130"/>
    </location>
</feature>
<feature type="compositionally biased region" description="Low complexity" evidence="1">
    <location>
        <begin position="131"/>
        <end position="143"/>
    </location>
</feature>
<protein>
    <submittedName>
        <fullName evidence="2">Uncharacterized protein</fullName>
    </submittedName>
</protein>
<evidence type="ECO:0000313" key="2">
    <source>
        <dbReference type="EMBL" id="POV99071.1"/>
    </source>
</evidence>
<evidence type="ECO:0000313" key="3">
    <source>
        <dbReference type="Proteomes" id="UP000239156"/>
    </source>
</evidence>
<feature type="compositionally biased region" description="Polar residues" evidence="1">
    <location>
        <begin position="50"/>
        <end position="65"/>
    </location>
</feature>
<evidence type="ECO:0000256" key="1">
    <source>
        <dbReference type="SAM" id="MobiDB-lite"/>
    </source>
</evidence>
<dbReference type="VEuPathDB" id="FungiDB:PSTT_14005"/>
<feature type="compositionally biased region" description="Basic and acidic residues" evidence="1">
    <location>
        <begin position="25"/>
        <end position="49"/>
    </location>
</feature>
<dbReference type="VEuPathDB" id="FungiDB:PSHT_10512"/>
<sequence>MSTFMKDISVITGHLANVMVFPPHELRPTSSQEDHPDKSTTTSKDHHSIVNETPSVASDSATSPEPRTEPKACHPANREGIALKAYNPASSQPAPFTFGTKKPIVPETLLAACKFVGNHEELNHESKASDPKSPQSASSASAPNETTASQSTCPEDLIATLNGLKVPSTSPAFSAFLTKKSQSTFTTKKYHSK</sequence>
<comment type="caution">
    <text evidence="2">The sequence shown here is derived from an EMBL/GenBank/DDBJ whole genome shotgun (WGS) entry which is preliminary data.</text>
</comment>
<dbReference type="EMBL" id="PKSL01000209">
    <property type="protein sequence ID" value="POV99071.1"/>
    <property type="molecule type" value="Genomic_DNA"/>
</dbReference>
<gene>
    <name evidence="2" type="ORF">PSTT_14005</name>
</gene>
<proteinExistence type="predicted"/>
<reference evidence="2" key="1">
    <citation type="submission" date="2017-12" db="EMBL/GenBank/DDBJ databases">
        <title>Gene loss provides genomic basis for host adaptation in cereal stripe rust fungi.</title>
        <authorList>
            <person name="Xia C."/>
        </authorList>
    </citation>
    <scope>NUCLEOTIDE SEQUENCE [LARGE SCALE GENOMIC DNA]</scope>
    <source>
        <strain evidence="2">93-210</strain>
    </source>
</reference>
<accession>A0A2S4UPD3</accession>
<feature type="region of interest" description="Disordered" evidence="1">
    <location>
        <begin position="121"/>
        <end position="154"/>
    </location>
</feature>
<keyword evidence="3" id="KW-1185">Reference proteome</keyword>
<dbReference type="AlphaFoldDB" id="A0A2S4UPD3"/>
<name>A0A2S4UPD3_9BASI</name>
<feature type="region of interest" description="Disordered" evidence="1">
    <location>
        <begin position="25"/>
        <end position="74"/>
    </location>
</feature>
<dbReference type="Proteomes" id="UP000239156">
    <property type="component" value="Unassembled WGS sequence"/>
</dbReference>